<dbReference type="PANTHER" id="PTHR30386:SF17">
    <property type="entry name" value="ALKALINE PROTEASE SECRETION PROTEIN APRE"/>
    <property type="match status" value="1"/>
</dbReference>
<dbReference type="Gene3D" id="2.40.30.170">
    <property type="match status" value="1"/>
</dbReference>
<feature type="domain" description="AprE-like beta-barrel" evidence="12">
    <location>
        <begin position="327"/>
        <end position="415"/>
    </location>
</feature>
<dbReference type="GO" id="GO:0015031">
    <property type="term" value="P:protein transport"/>
    <property type="evidence" value="ECO:0007669"/>
    <property type="project" value="InterPro"/>
</dbReference>
<feature type="domain" description="AprE-like long alpha-helical hairpin" evidence="11">
    <location>
        <begin position="95"/>
        <end position="282"/>
    </location>
</feature>
<keyword evidence="14" id="KW-1185">Reference proteome</keyword>
<evidence type="ECO:0000313" key="14">
    <source>
        <dbReference type="Proteomes" id="UP000826300"/>
    </source>
</evidence>
<accession>A0A8G0ZXF2</accession>
<dbReference type="RefSeq" id="WP_220664594.1">
    <property type="nucleotide sequence ID" value="NZ_CP069370.1"/>
</dbReference>
<reference evidence="13" key="1">
    <citation type="submission" date="2021-02" db="EMBL/GenBank/DDBJ databases">
        <title>Rhodobacter shimadae sp. nov., an aerobic anoxygenic phototrophic bacterium isolated from a hot spring.</title>
        <authorList>
            <person name="Muramatsu S."/>
            <person name="Haruta S."/>
            <person name="Hirose S."/>
            <person name="Hanada S."/>
        </authorList>
    </citation>
    <scope>NUCLEOTIDE SEQUENCE</scope>
    <source>
        <strain evidence="13">N10</strain>
    </source>
</reference>
<organism evidence="13 14">
    <name type="scientific">Neotabrizicola shimadae</name>
    <dbReference type="NCBI Taxonomy" id="2807096"/>
    <lineage>
        <taxon>Bacteria</taxon>
        <taxon>Pseudomonadati</taxon>
        <taxon>Pseudomonadota</taxon>
        <taxon>Alphaproteobacteria</taxon>
        <taxon>Rhodobacterales</taxon>
        <taxon>Paracoccaceae</taxon>
        <taxon>Neotabrizicola</taxon>
    </lineage>
</organism>
<dbReference type="Pfam" id="PF25994">
    <property type="entry name" value="HH_AprE"/>
    <property type="match status" value="1"/>
</dbReference>
<keyword evidence="3 9" id="KW-0813">Transport</keyword>
<evidence type="ECO:0000256" key="1">
    <source>
        <dbReference type="ARBA" id="ARBA00004377"/>
    </source>
</evidence>
<feature type="transmembrane region" description="Helical" evidence="9">
    <location>
        <begin position="20"/>
        <end position="48"/>
    </location>
</feature>
<evidence type="ECO:0000256" key="10">
    <source>
        <dbReference type="SAM" id="Coils"/>
    </source>
</evidence>
<keyword evidence="6 9" id="KW-0812">Transmembrane</keyword>
<dbReference type="AlphaFoldDB" id="A0A8G0ZXF2"/>
<evidence type="ECO:0000259" key="12">
    <source>
        <dbReference type="Pfam" id="PF26002"/>
    </source>
</evidence>
<dbReference type="InterPro" id="IPR058781">
    <property type="entry name" value="HH_AprE-like"/>
</dbReference>
<comment type="subcellular location">
    <subcellularLocation>
        <location evidence="1 9">Cell inner membrane</location>
        <topology evidence="1 9">Single-pass membrane protein</topology>
    </subcellularLocation>
</comment>
<evidence type="ECO:0000256" key="7">
    <source>
        <dbReference type="ARBA" id="ARBA00022989"/>
    </source>
</evidence>
<dbReference type="SUPFAM" id="SSF111369">
    <property type="entry name" value="HlyD-like secretion proteins"/>
    <property type="match status" value="1"/>
</dbReference>
<evidence type="ECO:0000256" key="5">
    <source>
        <dbReference type="ARBA" id="ARBA00022519"/>
    </source>
</evidence>
<evidence type="ECO:0000256" key="6">
    <source>
        <dbReference type="ARBA" id="ARBA00022692"/>
    </source>
</evidence>
<evidence type="ECO:0000256" key="8">
    <source>
        <dbReference type="ARBA" id="ARBA00023136"/>
    </source>
</evidence>
<comment type="similarity">
    <text evidence="2 9">Belongs to the membrane fusion protein (MFP) (TC 8.A.1) family.</text>
</comment>
<evidence type="ECO:0000256" key="9">
    <source>
        <dbReference type="RuleBase" id="RU365093"/>
    </source>
</evidence>
<keyword evidence="4 9" id="KW-1003">Cell membrane</keyword>
<dbReference type="InterPro" id="IPR058982">
    <property type="entry name" value="Beta-barrel_AprE"/>
</dbReference>
<evidence type="ECO:0000313" key="13">
    <source>
        <dbReference type="EMBL" id="QYZ72003.1"/>
    </source>
</evidence>
<keyword evidence="5 9" id="KW-0997">Cell inner membrane</keyword>
<keyword evidence="10" id="KW-0175">Coiled coil</keyword>
<dbReference type="PANTHER" id="PTHR30386">
    <property type="entry name" value="MEMBRANE FUSION SUBUNIT OF EMRAB-TOLC MULTIDRUG EFFLUX PUMP"/>
    <property type="match status" value="1"/>
</dbReference>
<proteinExistence type="inferred from homology"/>
<dbReference type="Pfam" id="PF26002">
    <property type="entry name" value="Beta-barrel_AprE"/>
    <property type="match status" value="1"/>
</dbReference>
<dbReference type="EMBL" id="CP069370">
    <property type="protein sequence ID" value="QYZ72003.1"/>
    <property type="molecule type" value="Genomic_DNA"/>
</dbReference>
<evidence type="ECO:0000259" key="11">
    <source>
        <dbReference type="Pfam" id="PF25994"/>
    </source>
</evidence>
<keyword evidence="7 9" id="KW-1133">Transmembrane helix</keyword>
<dbReference type="InterPro" id="IPR010129">
    <property type="entry name" value="T1SS_HlyD"/>
</dbReference>
<evidence type="ECO:0000256" key="3">
    <source>
        <dbReference type="ARBA" id="ARBA00022448"/>
    </source>
</evidence>
<dbReference type="PRINTS" id="PR01490">
    <property type="entry name" value="RTXTOXIND"/>
</dbReference>
<dbReference type="NCBIfam" id="TIGR01843">
    <property type="entry name" value="type_I_hlyD"/>
    <property type="match status" value="1"/>
</dbReference>
<keyword evidence="8 9" id="KW-0472">Membrane</keyword>
<protein>
    <recommendedName>
        <fullName evidence="9">Membrane fusion protein (MFP) family protein</fullName>
    </recommendedName>
</protein>
<dbReference type="InterPro" id="IPR050739">
    <property type="entry name" value="MFP"/>
</dbReference>
<dbReference type="Proteomes" id="UP000826300">
    <property type="component" value="Chromosome"/>
</dbReference>
<evidence type="ECO:0000256" key="4">
    <source>
        <dbReference type="ARBA" id="ARBA00022475"/>
    </source>
</evidence>
<dbReference type="KEGG" id="nsm:JO391_16070"/>
<sequence length="439" mass="48589">MAPPPPGGTSKPFSARGPMILGFVSVLILLVGIFGWGFGTTIAGAVVTSGMLEVEQNRQVVQHPDGGVVETIFVKDGDTVQGGDVLIRLDGNTTRSELAIIEGQLFEFLARRARLEAERDGADKVEIKGELAELIKTRADVAELVEGQVKLFDARRDTLSKQMEQLGKRQLQMSSQIEGIDAQLAAQSKQLELIEDELKDQRSLLEKGLAQASRVLSLEREQARLEGQLGELTASKAQAEGRITEIELEVLRLQAVRREDANEQLRDAGARERELAERRRALLEKLDRLDIRAPVSGIVLGMTVTTPRSVIRPADPVLYIIPQDRPLVIMAQVPPIHIDEVHMGQQAELMFPAFSARTTPQLKGHVTMVSADALTDQRTGQTYYRAEIALDPGEMEKLRDLQLLPGMPVEAFIKTDDRTPIAYLTKPFTDYFAKAFREL</sequence>
<feature type="coiled-coil region" evidence="10">
    <location>
        <begin position="177"/>
        <end position="292"/>
    </location>
</feature>
<name>A0A8G0ZXF2_9RHOB</name>
<gene>
    <name evidence="13" type="ORF">JO391_16070</name>
</gene>
<dbReference type="GO" id="GO:0005886">
    <property type="term" value="C:plasma membrane"/>
    <property type="evidence" value="ECO:0007669"/>
    <property type="project" value="UniProtKB-SubCell"/>
</dbReference>
<evidence type="ECO:0000256" key="2">
    <source>
        <dbReference type="ARBA" id="ARBA00009477"/>
    </source>
</evidence>